<reference evidence="2" key="1">
    <citation type="journal article" date="2020" name="bioRxiv">
        <title>A rank-normalized archaeal taxonomy based on genome phylogeny resolves widespread incomplete and uneven classifications.</title>
        <authorList>
            <person name="Rinke C."/>
            <person name="Chuvochina M."/>
            <person name="Mussig A.J."/>
            <person name="Chaumeil P.-A."/>
            <person name="Waite D.W."/>
            <person name="Whitman W.B."/>
            <person name="Parks D.H."/>
            <person name="Hugenholtz P."/>
        </authorList>
    </citation>
    <scope>NUCLEOTIDE SEQUENCE</scope>
    <source>
        <strain evidence="2">UBA8853</strain>
    </source>
</reference>
<evidence type="ECO:0000259" key="1">
    <source>
        <dbReference type="Pfam" id="PF02627"/>
    </source>
</evidence>
<dbReference type="RefSeq" id="WP_011018913.1">
    <property type="nucleotide sequence ID" value="NZ_DUJS01000004.1"/>
</dbReference>
<comment type="caution">
    <text evidence="2">The sequence shown here is derived from an EMBL/GenBank/DDBJ whole genome shotgun (WGS) entry which is preliminary data.</text>
</comment>
<dbReference type="Pfam" id="PF02627">
    <property type="entry name" value="CMD"/>
    <property type="match status" value="1"/>
</dbReference>
<evidence type="ECO:0000313" key="2">
    <source>
        <dbReference type="EMBL" id="HII70296.1"/>
    </source>
</evidence>
<evidence type="ECO:0000313" key="3">
    <source>
        <dbReference type="Proteomes" id="UP000619545"/>
    </source>
</evidence>
<dbReference type="SUPFAM" id="SSF69118">
    <property type="entry name" value="AhpD-like"/>
    <property type="match status" value="1"/>
</dbReference>
<name>A0A832WRK2_9EURY</name>
<feature type="domain" description="Carboxymuconolactone decarboxylase-like" evidence="1">
    <location>
        <begin position="30"/>
        <end position="112"/>
    </location>
</feature>
<accession>A0A832WRK2</accession>
<dbReference type="EMBL" id="DUJS01000004">
    <property type="protein sequence ID" value="HII70296.1"/>
    <property type="molecule type" value="Genomic_DNA"/>
</dbReference>
<dbReference type="AlphaFoldDB" id="A0A832WRK2"/>
<dbReference type="InterPro" id="IPR029032">
    <property type="entry name" value="AhpD-like"/>
</dbReference>
<dbReference type="Proteomes" id="UP000619545">
    <property type="component" value="Unassembled WGS sequence"/>
</dbReference>
<protein>
    <submittedName>
        <fullName evidence="2">Carboxymuconolactone decarboxylase family protein</fullName>
    </submittedName>
</protein>
<gene>
    <name evidence="2" type="ORF">HA336_03585</name>
</gene>
<dbReference type="GeneID" id="1476644"/>
<organism evidence="2 3">
    <name type="scientific">Methanopyrus kandleri</name>
    <dbReference type="NCBI Taxonomy" id="2320"/>
    <lineage>
        <taxon>Archaea</taxon>
        <taxon>Methanobacteriati</taxon>
        <taxon>Methanobacteriota</taxon>
        <taxon>Methanomada group</taxon>
        <taxon>Methanopyri</taxon>
        <taxon>Methanopyrales</taxon>
        <taxon>Methanopyraceae</taxon>
        <taxon>Methanopyrus</taxon>
    </lineage>
</organism>
<sequence length="113" mass="12439">MSRKPGEPAKEEDEKGLIAVKYAEEMLGDEYAEVVEELHRIIWKESPLDDKTKHLIALALAAAAGDERRVGLIAETAKNVAEVTDEEIAATLALVAWVEGVSKVTRTWGVLRQ</sequence>
<dbReference type="InterPro" id="IPR003779">
    <property type="entry name" value="CMD-like"/>
</dbReference>
<dbReference type="Gene3D" id="1.20.1290.10">
    <property type="entry name" value="AhpD-like"/>
    <property type="match status" value="1"/>
</dbReference>
<dbReference type="GO" id="GO:0051920">
    <property type="term" value="F:peroxiredoxin activity"/>
    <property type="evidence" value="ECO:0007669"/>
    <property type="project" value="InterPro"/>
</dbReference>
<proteinExistence type="predicted"/>